<feature type="compositionally biased region" description="Polar residues" evidence="1">
    <location>
        <begin position="72"/>
        <end position="82"/>
    </location>
</feature>
<dbReference type="AlphaFoldDB" id="A0A2C9VGP6"/>
<name>A0A2C9VGP6_MANES</name>
<protein>
    <submittedName>
        <fullName evidence="2">Uncharacterized protein</fullName>
    </submittedName>
</protein>
<accession>A0A2C9VGP6</accession>
<sequence>MDLSTMGTCSTRSWLRRRRLDDIGREEPLSQSFREVNARAKKHNSVFETESTIGTYPPDSLKHPDMKKLKNRTPTNHNWQDV</sequence>
<evidence type="ECO:0000313" key="2">
    <source>
        <dbReference type="EMBL" id="OAY43845.1"/>
    </source>
</evidence>
<reference evidence="2" key="1">
    <citation type="submission" date="2016-02" db="EMBL/GenBank/DDBJ databases">
        <title>WGS assembly of Manihot esculenta.</title>
        <authorList>
            <person name="Bredeson J.V."/>
            <person name="Prochnik S.E."/>
            <person name="Lyons J.B."/>
            <person name="Schmutz J."/>
            <person name="Grimwood J."/>
            <person name="Vrebalov J."/>
            <person name="Bart R.S."/>
            <person name="Amuge T."/>
            <person name="Ferguson M.E."/>
            <person name="Green R."/>
            <person name="Putnam N."/>
            <person name="Stites J."/>
            <person name="Rounsley S."/>
            <person name="Rokhsar D.S."/>
        </authorList>
    </citation>
    <scope>NUCLEOTIDE SEQUENCE [LARGE SCALE GENOMIC DNA]</scope>
    <source>
        <tissue evidence="2">Leaf</tissue>
    </source>
</reference>
<gene>
    <name evidence="2" type="ORF">MANES_08G102700</name>
</gene>
<organism evidence="2">
    <name type="scientific">Manihot esculenta</name>
    <name type="common">Cassava</name>
    <name type="synonym">Jatropha manihot</name>
    <dbReference type="NCBI Taxonomy" id="3983"/>
    <lineage>
        <taxon>Eukaryota</taxon>
        <taxon>Viridiplantae</taxon>
        <taxon>Streptophyta</taxon>
        <taxon>Embryophyta</taxon>
        <taxon>Tracheophyta</taxon>
        <taxon>Spermatophyta</taxon>
        <taxon>Magnoliopsida</taxon>
        <taxon>eudicotyledons</taxon>
        <taxon>Gunneridae</taxon>
        <taxon>Pentapetalae</taxon>
        <taxon>rosids</taxon>
        <taxon>fabids</taxon>
        <taxon>Malpighiales</taxon>
        <taxon>Euphorbiaceae</taxon>
        <taxon>Crotonoideae</taxon>
        <taxon>Manihoteae</taxon>
        <taxon>Manihot</taxon>
    </lineage>
</organism>
<evidence type="ECO:0000256" key="1">
    <source>
        <dbReference type="SAM" id="MobiDB-lite"/>
    </source>
</evidence>
<feature type="region of interest" description="Disordered" evidence="1">
    <location>
        <begin position="51"/>
        <end position="82"/>
    </location>
</feature>
<proteinExistence type="predicted"/>
<dbReference type="EMBL" id="CM004394">
    <property type="protein sequence ID" value="OAY43845.1"/>
    <property type="molecule type" value="Genomic_DNA"/>
</dbReference>